<evidence type="ECO:0000259" key="2">
    <source>
        <dbReference type="Pfam" id="PF21740"/>
    </source>
</evidence>
<organism evidence="3 4">
    <name type="scientific">Solemya pervernicosa gill symbiont</name>
    <dbReference type="NCBI Taxonomy" id="642797"/>
    <lineage>
        <taxon>Bacteria</taxon>
        <taxon>Pseudomonadati</taxon>
        <taxon>Pseudomonadota</taxon>
        <taxon>Gammaproteobacteria</taxon>
        <taxon>sulfur-oxidizing symbionts</taxon>
    </lineage>
</organism>
<dbReference type="InterPro" id="IPR049199">
    <property type="entry name" value="DUF6866_N"/>
</dbReference>
<dbReference type="Pfam" id="PF21740">
    <property type="entry name" value="DUF6866_C"/>
    <property type="match status" value="1"/>
</dbReference>
<evidence type="ECO:0000259" key="1">
    <source>
        <dbReference type="Pfam" id="PF21739"/>
    </source>
</evidence>
<dbReference type="AlphaFoldDB" id="A0A1T2L6N7"/>
<accession>A0A1T2L6N7</accession>
<reference evidence="3 4" key="1">
    <citation type="submission" date="2016-11" db="EMBL/GenBank/DDBJ databases">
        <title>Mixed transmission modes and dynamic genome evolution in an obligate animal-bacterial symbiosis.</title>
        <authorList>
            <person name="Russell S.L."/>
            <person name="Corbett-Detig R.B."/>
            <person name="Cavanaugh C.M."/>
        </authorList>
    </citation>
    <scope>NUCLEOTIDE SEQUENCE [LARGE SCALE GENOMIC DNA]</scope>
    <source>
        <strain evidence="3">Sveles-Q1</strain>
    </source>
</reference>
<dbReference type="InterPro" id="IPR049200">
    <property type="entry name" value="DUF6866_C"/>
</dbReference>
<sequence>MSSEIDSLIETVQQNCHISDARFAQNYTLCIYLLKMRELYRWEQGHGYEEKLAHEALGGWITEREALWDRVENDAFSDLSFASQLFSPFESDMLNNKLFPHGYVYSGGYGRFAKPLFVVAELESQQQHQAMNIVITGRELARDIVAPPAMTQGKTIIVRRESLQRMLWERIEEWGWKEYENSMGRALSSYSFKDSPAEILEEMTNNEIEAVVLHEIGEYQCGERLNPLWNEMVMSIAGTKSELYARAIRDHIADAISTLPQLIATQNTPSIHFYMANFSGIRREIFPALLDVYKQWCSSDNGSLTPVKTCIDRGLEHWVSIANEMVNIYNNSSEYERIDRLEAMINLAKLET</sequence>
<evidence type="ECO:0000313" key="3">
    <source>
        <dbReference type="EMBL" id="OOZ40720.1"/>
    </source>
</evidence>
<feature type="domain" description="DUF6866" evidence="1">
    <location>
        <begin position="8"/>
        <end position="159"/>
    </location>
</feature>
<dbReference type="RefSeq" id="WP_078483324.1">
    <property type="nucleotide sequence ID" value="NZ_MPRL01000019.1"/>
</dbReference>
<dbReference type="Proteomes" id="UP000191110">
    <property type="component" value="Unassembled WGS sequence"/>
</dbReference>
<dbReference type="InterPro" id="IPR054640">
    <property type="entry name" value="Sfum_1244-like"/>
</dbReference>
<dbReference type="OrthoDB" id="9777679at2"/>
<dbReference type="NCBIfam" id="NF045620">
    <property type="entry name" value="Sfum_1244_fam"/>
    <property type="match status" value="1"/>
</dbReference>
<feature type="domain" description="DUF6866" evidence="2">
    <location>
        <begin position="164"/>
        <end position="345"/>
    </location>
</feature>
<comment type="caution">
    <text evidence="3">The sequence shown here is derived from an EMBL/GenBank/DDBJ whole genome shotgun (WGS) entry which is preliminary data.</text>
</comment>
<keyword evidence="4" id="KW-1185">Reference proteome</keyword>
<proteinExistence type="predicted"/>
<dbReference type="Pfam" id="PF21739">
    <property type="entry name" value="DUF6866_N"/>
    <property type="match status" value="1"/>
</dbReference>
<protein>
    <submittedName>
        <fullName evidence="3">Uncharacterized protein</fullName>
    </submittedName>
</protein>
<gene>
    <name evidence="3" type="ORF">BOW53_06760</name>
</gene>
<dbReference type="EMBL" id="MPRL01000019">
    <property type="protein sequence ID" value="OOZ40720.1"/>
    <property type="molecule type" value="Genomic_DNA"/>
</dbReference>
<name>A0A1T2L6N7_9GAMM</name>
<evidence type="ECO:0000313" key="4">
    <source>
        <dbReference type="Proteomes" id="UP000191110"/>
    </source>
</evidence>